<evidence type="ECO:0008006" key="3">
    <source>
        <dbReference type="Google" id="ProtNLM"/>
    </source>
</evidence>
<dbReference type="OrthoDB" id="1493159at2"/>
<sequence>MTTGRIKNFIGLIGMFLLLFACSNDDEGKDMGDHASIFIDSNIYHEAESDDFHLEEARITGDSLEVRIRYGGGCGEVKLRLAGMEEVLDSDPPRRKIRLLLEDNDPCEAFVAETFYFKLSAFQTAGSSRIGLLLSDWDGSLLYEY</sequence>
<gene>
    <name evidence="1" type="ORF">ED312_11255</name>
</gene>
<comment type="caution">
    <text evidence="1">The sequence shown here is derived from an EMBL/GenBank/DDBJ whole genome shotgun (WGS) entry which is preliminary data.</text>
</comment>
<dbReference type="EMBL" id="RJTM01000078">
    <property type="protein sequence ID" value="RNL86702.1"/>
    <property type="molecule type" value="Genomic_DNA"/>
</dbReference>
<dbReference type="RefSeq" id="WP_123216119.1">
    <property type="nucleotide sequence ID" value="NZ_RJTM01000078.1"/>
</dbReference>
<dbReference type="Proteomes" id="UP000267469">
    <property type="component" value="Unassembled WGS sequence"/>
</dbReference>
<dbReference type="AlphaFoldDB" id="A0A3N0EFS8"/>
<reference evidence="1 2" key="1">
    <citation type="submission" date="2018-10" db="EMBL/GenBank/DDBJ databases">
        <title>Sinomicrobium pectinilyticum sp. nov., a pectinase-producing bacterium isolated from alkaline and saline soil, and emended description of the genus Sinomicrobium.</title>
        <authorList>
            <person name="Cheng B."/>
            <person name="Li C."/>
            <person name="Lai Q."/>
            <person name="Du M."/>
            <person name="Shao Z."/>
            <person name="Xu P."/>
            <person name="Yang C."/>
        </authorList>
    </citation>
    <scope>NUCLEOTIDE SEQUENCE [LARGE SCALE GENOMIC DNA]</scope>
    <source>
        <strain evidence="1 2">5DNS001</strain>
    </source>
</reference>
<evidence type="ECO:0000313" key="1">
    <source>
        <dbReference type="EMBL" id="RNL86702.1"/>
    </source>
</evidence>
<name>A0A3N0EFS8_SINP1</name>
<dbReference type="PROSITE" id="PS51257">
    <property type="entry name" value="PROKAR_LIPOPROTEIN"/>
    <property type="match status" value="1"/>
</dbReference>
<proteinExistence type="predicted"/>
<keyword evidence="2" id="KW-1185">Reference proteome</keyword>
<protein>
    <recommendedName>
        <fullName evidence="3">Lipoprotein</fullName>
    </recommendedName>
</protein>
<organism evidence="1 2">
    <name type="scientific">Sinomicrobium pectinilyticum</name>
    <dbReference type="NCBI Taxonomy" id="1084421"/>
    <lineage>
        <taxon>Bacteria</taxon>
        <taxon>Pseudomonadati</taxon>
        <taxon>Bacteroidota</taxon>
        <taxon>Flavobacteriia</taxon>
        <taxon>Flavobacteriales</taxon>
        <taxon>Flavobacteriaceae</taxon>
        <taxon>Sinomicrobium</taxon>
    </lineage>
</organism>
<evidence type="ECO:0000313" key="2">
    <source>
        <dbReference type="Proteomes" id="UP000267469"/>
    </source>
</evidence>
<accession>A0A3N0EFS8</accession>